<keyword evidence="3" id="KW-1185">Reference proteome</keyword>
<feature type="signal peptide" evidence="1">
    <location>
        <begin position="1"/>
        <end position="20"/>
    </location>
</feature>
<proteinExistence type="predicted"/>
<dbReference type="EMBL" id="CAUWAG010000007">
    <property type="protein sequence ID" value="CAJ2505382.1"/>
    <property type="molecule type" value="Genomic_DNA"/>
</dbReference>
<reference evidence="2" key="1">
    <citation type="submission" date="2023-10" db="EMBL/GenBank/DDBJ databases">
        <authorList>
            <person name="Hackl T."/>
        </authorList>
    </citation>
    <scope>NUCLEOTIDE SEQUENCE</scope>
</reference>
<gene>
    <name evidence="2" type="ORF">KHLLAP_LOCUS5850</name>
</gene>
<protein>
    <submittedName>
        <fullName evidence="2">Uu.00g127760.m01.CDS01</fullName>
    </submittedName>
</protein>
<evidence type="ECO:0000256" key="1">
    <source>
        <dbReference type="SAM" id="SignalP"/>
    </source>
</evidence>
<comment type="caution">
    <text evidence="2">The sequence shown here is derived from an EMBL/GenBank/DDBJ whole genome shotgun (WGS) entry which is preliminary data.</text>
</comment>
<evidence type="ECO:0000313" key="3">
    <source>
        <dbReference type="Proteomes" id="UP001295740"/>
    </source>
</evidence>
<dbReference type="Proteomes" id="UP001295740">
    <property type="component" value="Unassembled WGS sequence"/>
</dbReference>
<sequence>MRQSIWFSALAVAALTFGESYDPDVPDKCVIETITSEGGNCRTYVQCEETDQQGDDMGAWNVCYLGGRQYFTHDEIGDCSITYTQAGGQNGVTEDGLHHPVIQFAQLDNWEEVNFEDILAKQGDKETGNLVLKKKEIGPKDIIYEIGIPKLARASTSAFGISLIMDDADKPGTAHVVQYQKNEFGTGAKYQLEAQIFDGAGDQIGHTGKTEVDDSGFISLASKLPNQVVFQVGAVDSDPLKACYASDCWTCDDGDGGAHACNVGNGPRNGFENGDREGDMGFTC</sequence>
<keyword evidence="1" id="KW-0732">Signal</keyword>
<dbReference type="AlphaFoldDB" id="A0AAI8VI85"/>
<accession>A0AAI8VI85</accession>
<organism evidence="2 3">
    <name type="scientific">Anthostomella pinea</name>
    <dbReference type="NCBI Taxonomy" id="933095"/>
    <lineage>
        <taxon>Eukaryota</taxon>
        <taxon>Fungi</taxon>
        <taxon>Dikarya</taxon>
        <taxon>Ascomycota</taxon>
        <taxon>Pezizomycotina</taxon>
        <taxon>Sordariomycetes</taxon>
        <taxon>Xylariomycetidae</taxon>
        <taxon>Xylariales</taxon>
        <taxon>Xylariaceae</taxon>
        <taxon>Anthostomella</taxon>
    </lineage>
</organism>
<feature type="chain" id="PRO_5042521637" evidence="1">
    <location>
        <begin position="21"/>
        <end position="284"/>
    </location>
</feature>
<evidence type="ECO:0000313" key="2">
    <source>
        <dbReference type="EMBL" id="CAJ2505382.1"/>
    </source>
</evidence>
<name>A0AAI8VI85_9PEZI</name>